<dbReference type="OrthoDB" id="6447880at2"/>
<protein>
    <recommendedName>
        <fullName evidence="3">Transposase</fullName>
    </recommendedName>
</protein>
<dbReference type="Proteomes" id="UP000221101">
    <property type="component" value="Unassembled WGS sequence"/>
</dbReference>
<name>A0A2D0LDB9_9GAMM</name>
<organism evidence="1 2">
    <name type="scientific">Xenorhabdus kozodoii</name>
    <dbReference type="NCBI Taxonomy" id="351676"/>
    <lineage>
        <taxon>Bacteria</taxon>
        <taxon>Pseudomonadati</taxon>
        <taxon>Pseudomonadota</taxon>
        <taxon>Gammaproteobacteria</taxon>
        <taxon>Enterobacterales</taxon>
        <taxon>Morganellaceae</taxon>
        <taxon>Xenorhabdus</taxon>
    </lineage>
</organism>
<keyword evidence="2" id="KW-1185">Reference proteome</keyword>
<accession>A0A2D0LDB9</accession>
<evidence type="ECO:0008006" key="3">
    <source>
        <dbReference type="Google" id="ProtNLM"/>
    </source>
</evidence>
<comment type="caution">
    <text evidence="1">The sequence shown here is derived from an EMBL/GenBank/DDBJ whole genome shotgun (WGS) entry which is preliminary data.</text>
</comment>
<proteinExistence type="predicted"/>
<evidence type="ECO:0000313" key="2">
    <source>
        <dbReference type="Proteomes" id="UP000221101"/>
    </source>
</evidence>
<evidence type="ECO:0000313" key="1">
    <source>
        <dbReference type="EMBL" id="PHM73698.1"/>
    </source>
</evidence>
<dbReference type="EMBL" id="NJCX01000009">
    <property type="protein sequence ID" value="PHM73698.1"/>
    <property type="molecule type" value="Genomic_DNA"/>
</dbReference>
<dbReference type="Pfam" id="PF23975">
    <property type="entry name" value="DUF7301"/>
    <property type="match status" value="1"/>
</dbReference>
<dbReference type="AlphaFoldDB" id="A0A2D0LDB9"/>
<gene>
    <name evidence="1" type="ORF">Xkoz_01519</name>
</gene>
<dbReference type="RefSeq" id="WP_099141585.1">
    <property type="nucleotide sequence ID" value="NZ_CAWNOR010000130.1"/>
</dbReference>
<reference evidence="1 2" key="1">
    <citation type="journal article" date="2017" name="Nat. Microbiol.">
        <title>Natural product diversity associated with the nematode symbionts Photorhabdus and Xenorhabdus.</title>
        <authorList>
            <person name="Tobias N.J."/>
            <person name="Wolff H."/>
            <person name="Djahanschiri B."/>
            <person name="Grundmann F."/>
            <person name="Kronenwerth M."/>
            <person name="Shi Y.M."/>
            <person name="Simonyi S."/>
            <person name="Grun P."/>
            <person name="Shapiro-Ilan D."/>
            <person name="Pidot S.J."/>
            <person name="Stinear T.P."/>
            <person name="Ebersberger I."/>
            <person name="Bode H.B."/>
        </authorList>
    </citation>
    <scope>NUCLEOTIDE SEQUENCE [LARGE SCALE GENOMIC DNA]</scope>
    <source>
        <strain evidence="1 2">DSM 17907</strain>
    </source>
</reference>
<sequence length="66" mass="7826">MKKLTTASELLRCDLDMHCARYKKWRQNTRNQPGQRAPKMNLSRRDRVLRQIVKRDLAAGMPIFRG</sequence>
<dbReference type="InterPro" id="IPR055725">
    <property type="entry name" value="DUF7301"/>
</dbReference>